<sequence>MSLFKTREWWTATCGTGEEFDHGCLAMGNLDEAPDGGVKIVTGSFSGLVRVHAPKDRDYKVDDLVLEMDLKVPIIQVEVGRFVSHAGKTSLAVLHPRKLAVYTLATTGGASAYHQLSLEYEHRLEHTASNMVFGQFGGAPADIICVQSMDGQLCVFEQETLAFARYLPNFLIPGPLAYCRQMDALLTCNSCFEVECYKYQVLASSSADRLRDGERSESGGLTATKKVQVDWKLCMGEAAVQIATTMNFSAPNGSGAAETNGQRVGGNGGGTNANASKLDIIVLAERTLFVLSESGHIKCQKKLDYLPTACHVFPMHPEMGDASPAHLLVADSTGSVMVYKGLQLLWASKFEEPPVALSIARFGGVGGLIVGLADTGALGVSYLGTEPPVNVVGGFEGKELDYEEMDDEHRRLLGIIRESTSETKAEPVDVVQIRVQVPTSLDSGARSSTGRGGEMMNAGADEGGGAGGSAKTLTMRVFVSFTGAGTLENVQISVAAPAPVRCQQDSFVVPALDGGADTPVIIPITLSTPRGGGCIPANHTVCIMAGYTTRSGEPRSATCEVQLPLALFCTVVAPTKNASHKVTLDTNRMPPQLTGLFEEVVTQSPGGAEHAAAGNVITFQYSSGVDVTIIVSKNAGRFRLQSSRFEAIWLILRELVTRLHTYFDAEDAGPDQEPFKISFQEALPLQDFFGIVDTHLAVRLQHASHATRLASRAHQFRAIQKRLLMRFKDKNPVPLAHLDSLLEGTFHQINQEASSMETIQATLTEAQCTLAAAVQMILLLIQLRFDMDEAGARVLRAYIAPVVQDTLEQGWEEWTDASVTILLKTLLAKNGKDGGGGGPVSGGQPLVPLTDTSKLKKHISVVCERLARGGSLTSGSD</sequence>
<gene>
    <name evidence="6" type="ORF">MANT1106_LOCUS8062</name>
</gene>
<protein>
    <recommendedName>
        <fullName evidence="7">Protein PTHB1</fullName>
    </recommendedName>
</protein>
<dbReference type="EMBL" id="HBFC01013782">
    <property type="protein sequence ID" value="CAD8705379.1"/>
    <property type="molecule type" value="Transcribed_RNA"/>
</dbReference>
<dbReference type="PANTHER" id="PTHR20991">
    <property type="entry name" value="PARATHYROID HORMONE-RESPONSIVE B1 GENE"/>
    <property type="match status" value="1"/>
</dbReference>
<feature type="domain" description="PTHB1 N-terminal" evidence="1">
    <location>
        <begin position="1"/>
        <end position="387"/>
    </location>
</feature>
<dbReference type="Pfam" id="PF23337">
    <property type="entry name" value="PTHB1_pf"/>
    <property type="match status" value="1"/>
</dbReference>
<evidence type="ECO:0000259" key="5">
    <source>
        <dbReference type="Pfam" id="PF23339"/>
    </source>
</evidence>
<feature type="domain" description="PTHB1 hairpin" evidence="4">
    <location>
        <begin position="683"/>
        <end position="784"/>
    </location>
</feature>
<evidence type="ECO:0000313" key="6">
    <source>
        <dbReference type="EMBL" id="CAD8705379.1"/>
    </source>
</evidence>
<dbReference type="AlphaFoldDB" id="A0A7S0SF65"/>
<proteinExistence type="predicted"/>
<dbReference type="Pfam" id="PF14728">
    <property type="entry name" value="PTHB1_GAE"/>
    <property type="match status" value="1"/>
</dbReference>
<evidence type="ECO:0000259" key="3">
    <source>
        <dbReference type="Pfam" id="PF23337"/>
    </source>
</evidence>
<accession>A0A7S0SF65</accession>
<dbReference type="InterPro" id="IPR028073">
    <property type="entry name" value="PHTB1_N_dom"/>
</dbReference>
<feature type="domain" description="PTHB1 GAE" evidence="2">
    <location>
        <begin position="473"/>
        <end position="561"/>
    </location>
</feature>
<dbReference type="InterPro" id="IPR055364">
    <property type="entry name" value="PTHB1_CtH_dom"/>
</dbReference>
<evidence type="ECO:0000259" key="4">
    <source>
        <dbReference type="Pfam" id="PF23338"/>
    </source>
</evidence>
<dbReference type="GO" id="GO:0034464">
    <property type="term" value="C:BBSome"/>
    <property type="evidence" value="ECO:0007669"/>
    <property type="project" value="InterPro"/>
</dbReference>
<dbReference type="InterPro" id="IPR055363">
    <property type="entry name" value="PTHB1_hp_dom"/>
</dbReference>
<dbReference type="Pfam" id="PF23339">
    <property type="entry name" value="PTHB1_CtH"/>
    <property type="match status" value="1"/>
</dbReference>
<feature type="domain" description="PTHB1 platform" evidence="3">
    <location>
        <begin position="564"/>
        <end position="680"/>
    </location>
</feature>
<evidence type="ECO:0008006" key="7">
    <source>
        <dbReference type="Google" id="ProtNLM"/>
    </source>
</evidence>
<reference evidence="6" key="1">
    <citation type="submission" date="2021-01" db="EMBL/GenBank/DDBJ databases">
        <authorList>
            <person name="Corre E."/>
            <person name="Pelletier E."/>
            <person name="Niang G."/>
            <person name="Scheremetjew M."/>
            <person name="Finn R."/>
            <person name="Kale V."/>
            <person name="Holt S."/>
            <person name="Cochrane G."/>
            <person name="Meng A."/>
            <person name="Brown T."/>
            <person name="Cohen L."/>
        </authorList>
    </citation>
    <scope>NUCLEOTIDE SEQUENCE</scope>
    <source>
        <strain evidence="6">SL-175</strain>
    </source>
</reference>
<dbReference type="InterPro" id="IPR026511">
    <property type="entry name" value="PTHB1"/>
</dbReference>
<organism evidence="6">
    <name type="scientific">Mantoniella antarctica</name>
    <dbReference type="NCBI Taxonomy" id="81844"/>
    <lineage>
        <taxon>Eukaryota</taxon>
        <taxon>Viridiplantae</taxon>
        <taxon>Chlorophyta</taxon>
        <taxon>Mamiellophyceae</taxon>
        <taxon>Mamiellales</taxon>
        <taxon>Mamiellaceae</taxon>
        <taxon>Mantoniella</taxon>
    </lineage>
</organism>
<dbReference type="GO" id="GO:0016020">
    <property type="term" value="C:membrane"/>
    <property type="evidence" value="ECO:0007669"/>
    <property type="project" value="TreeGrafter"/>
</dbReference>
<evidence type="ECO:0000259" key="1">
    <source>
        <dbReference type="Pfam" id="PF14727"/>
    </source>
</evidence>
<dbReference type="Pfam" id="PF23338">
    <property type="entry name" value="PTHB1_hp"/>
    <property type="match status" value="1"/>
</dbReference>
<dbReference type="InterPro" id="IPR055362">
    <property type="entry name" value="PTHB1_pf_dom"/>
</dbReference>
<feature type="domain" description="PTHB1 C-terminal helix bundle" evidence="5">
    <location>
        <begin position="787"/>
        <end position="866"/>
    </location>
</feature>
<dbReference type="InterPro" id="IPR028074">
    <property type="entry name" value="PHTB1_GAE_dom"/>
</dbReference>
<name>A0A7S0SF65_9CHLO</name>
<dbReference type="PANTHER" id="PTHR20991:SF0">
    <property type="entry name" value="PROTEIN PTHB1"/>
    <property type="match status" value="1"/>
</dbReference>
<evidence type="ECO:0000259" key="2">
    <source>
        <dbReference type="Pfam" id="PF14728"/>
    </source>
</evidence>
<dbReference type="GO" id="GO:0060271">
    <property type="term" value="P:cilium assembly"/>
    <property type="evidence" value="ECO:0007669"/>
    <property type="project" value="TreeGrafter"/>
</dbReference>
<dbReference type="Pfam" id="PF14727">
    <property type="entry name" value="PHTB1_N"/>
    <property type="match status" value="1"/>
</dbReference>